<organism evidence="16 17">
    <name type="scientific">Megalops atlanticus</name>
    <name type="common">Tarpon</name>
    <name type="synonym">Clupea gigantea</name>
    <dbReference type="NCBI Taxonomy" id="7932"/>
    <lineage>
        <taxon>Eukaryota</taxon>
        <taxon>Metazoa</taxon>
        <taxon>Chordata</taxon>
        <taxon>Craniata</taxon>
        <taxon>Vertebrata</taxon>
        <taxon>Euteleostomi</taxon>
        <taxon>Actinopterygii</taxon>
        <taxon>Neopterygii</taxon>
        <taxon>Teleostei</taxon>
        <taxon>Elopiformes</taxon>
        <taxon>Megalopidae</taxon>
        <taxon>Megalops</taxon>
    </lineage>
</organism>
<dbReference type="GO" id="GO:0008270">
    <property type="term" value="F:zinc ion binding"/>
    <property type="evidence" value="ECO:0007669"/>
    <property type="project" value="UniProtKB-KW"/>
</dbReference>
<dbReference type="InterPro" id="IPR036410">
    <property type="entry name" value="HSP_DnaJ_Cys-rich_dom_sf"/>
</dbReference>
<dbReference type="GO" id="GO:0002926">
    <property type="term" value="P:tRNA wobble base 5-methoxycarbonylmethyl-2-thiouridinylation"/>
    <property type="evidence" value="ECO:0007669"/>
    <property type="project" value="TreeGrafter"/>
</dbReference>
<dbReference type="Pfam" id="PF00226">
    <property type="entry name" value="DnaJ"/>
    <property type="match status" value="1"/>
</dbReference>
<comment type="subcellular location">
    <subcellularLocation>
        <location evidence="1">Cytoplasm</location>
    </subcellularLocation>
</comment>
<keyword evidence="8 12" id="KW-0863">Zinc-finger</keyword>
<proteinExistence type="inferred from homology"/>
<dbReference type="SUPFAM" id="SSF57938">
    <property type="entry name" value="DnaJ/Hsp40 cysteine-rich domain"/>
    <property type="match status" value="1"/>
</dbReference>
<dbReference type="SUPFAM" id="SSF49493">
    <property type="entry name" value="HSP40/DnaJ peptide-binding domain"/>
    <property type="match status" value="2"/>
</dbReference>
<dbReference type="SUPFAM" id="SSF46565">
    <property type="entry name" value="Chaperone J-domain"/>
    <property type="match status" value="1"/>
</dbReference>
<dbReference type="InterPro" id="IPR056165">
    <property type="entry name" value="Beta-prop_ELP1_2nd"/>
</dbReference>
<dbReference type="InterPro" id="IPR036869">
    <property type="entry name" value="J_dom_sf"/>
</dbReference>
<dbReference type="PANTHER" id="PTHR12747">
    <property type="entry name" value="ELONGATOR COMPLEX PROTEIN 1"/>
    <property type="match status" value="1"/>
</dbReference>
<keyword evidence="9 12" id="KW-0862">Zinc</keyword>
<dbReference type="Pfam" id="PF23925">
    <property type="entry name" value="A-sol_ELP1"/>
    <property type="match status" value="1"/>
</dbReference>
<evidence type="ECO:0000256" key="4">
    <source>
        <dbReference type="ARBA" id="ARBA00022490"/>
    </source>
</evidence>
<dbReference type="Proteomes" id="UP001046870">
    <property type="component" value="Chromosome 17"/>
</dbReference>
<dbReference type="InterPro" id="IPR015943">
    <property type="entry name" value="WD40/YVTN_repeat-like_dom_sf"/>
</dbReference>
<dbReference type="GO" id="GO:0006457">
    <property type="term" value="P:protein folding"/>
    <property type="evidence" value="ECO:0007669"/>
    <property type="project" value="InterPro"/>
</dbReference>
<dbReference type="Gene3D" id="2.10.230.10">
    <property type="entry name" value="Heat shock protein DnaJ, cysteine-rich domain"/>
    <property type="match status" value="1"/>
</dbReference>
<dbReference type="FunFam" id="1.10.287.110:FF:000014">
    <property type="entry name" value="dnaJ homolog subfamily A member 1"/>
    <property type="match status" value="1"/>
</dbReference>
<dbReference type="CDD" id="cd10719">
    <property type="entry name" value="DnaJ_zf"/>
    <property type="match status" value="1"/>
</dbReference>
<feature type="domain" description="CR-type" evidence="15">
    <location>
        <begin position="1455"/>
        <end position="1539"/>
    </location>
</feature>
<evidence type="ECO:0000256" key="11">
    <source>
        <dbReference type="ARBA" id="ARBA00032958"/>
    </source>
</evidence>
<dbReference type="InterPro" id="IPR056167">
    <property type="entry name" value="A-sol_ELP1"/>
</dbReference>
<reference evidence="16" key="1">
    <citation type="submission" date="2021-01" db="EMBL/GenBank/DDBJ databases">
        <authorList>
            <person name="Zahm M."/>
            <person name="Roques C."/>
            <person name="Cabau C."/>
            <person name="Klopp C."/>
            <person name="Donnadieu C."/>
            <person name="Jouanno E."/>
            <person name="Lampietro C."/>
            <person name="Louis A."/>
            <person name="Herpin A."/>
            <person name="Echchiki A."/>
            <person name="Berthelot C."/>
            <person name="Parey E."/>
            <person name="Roest-Crollius H."/>
            <person name="Braasch I."/>
            <person name="Postlethwait J."/>
            <person name="Bobe J."/>
            <person name="Montfort J."/>
            <person name="Bouchez O."/>
            <person name="Begum T."/>
            <person name="Mejri S."/>
            <person name="Adams A."/>
            <person name="Chen W.-J."/>
            <person name="Guiguen Y."/>
        </authorList>
    </citation>
    <scope>NUCLEOTIDE SEQUENCE</scope>
    <source>
        <strain evidence="16">YG-15Mar2019-1</strain>
        <tissue evidence="16">Brain</tissue>
    </source>
</reference>
<dbReference type="PROSITE" id="PS51188">
    <property type="entry name" value="ZF_CR"/>
    <property type="match status" value="1"/>
</dbReference>
<evidence type="ECO:0000259" key="14">
    <source>
        <dbReference type="PROSITE" id="PS50076"/>
    </source>
</evidence>
<dbReference type="HAMAP" id="MF_01152">
    <property type="entry name" value="DnaJ"/>
    <property type="match status" value="1"/>
</dbReference>
<dbReference type="OrthoDB" id="40048at2759"/>
<evidence type="ECO:0000256" key="10">
    <source>
        <dbReference type="ARBA" id="ARBA00029535"/>
    </source>
</evidence>
<dbReference type="CDD" id="cd06257">
    <property type="entry name" value="DnaJ"/>
    <property type="match status" value="1"/>
</dbReference>
<dbReference type="PANTHER" id="PTHR12747:SF0">
    <property type="entry name" value="ELONGATOR COMPLEX PROTEIN 1"/>
    <property type="match status" value="1"/>
</dbReference>
<sequence>MRNLKLLKRQRCSDLQGPGSPQFFSVRTDTGTILVASEYGITELDPRAGQVVSEVSLTAESYLPEDGSGSIVGIQDLPDQESVCVATASGDVILYSLSTSQLECVGSVDSGLTGMSWSPDQELVTLTTGQETIIMMTKDFEPITEVEIHQDDFGEGKFITVGWGKKETQFHGSEGKQAAQRKITEVQPAMAWDDRRPRITWRGDGQFFAVSSVCPQTGARKVRVWNRECVLQSTSEVVNGLEQALCWKPSGSLIASTQRHPNKHSVVFMERNGLLHGDFTLPFGKEQVKVKELLWNCDSTVLAVWVEDMNPGQDGQLNTYIQLWTVGNYHWYLKQSLHFGSAPQSTPACVCWDPEVPHRLHLLTRGWRSLTYDWGWSTERSLGDDVCDNANVAVIDGDKVLVTTFRQCVVPPPMCAYELQLPAAVNQVTFHPEPQRTNDLAVLTADGRIFVYCQKMGNQSDPAVGASGFRIVSQTPELKQTYRVDVDEQEPLALRLLRWMKDDTFLAVGCGEQPHHSRLLILGPSGTPGPEERLEIRSCVPVEGHVISLCHCPKTGTVALQLEDGQIRKFLWDSSEPSVVEWRNSSGHTVHFPLPCVQTALGTVAGEEHFFGLTDRSRFFIGDTEIASNISSFVVYDTFLLLTTHSHTCRCLSLSTLSVKGLQVALSSDGGQNDETLRRVERGSRLVTVVPQDTRLILQMPRGNLETVHHRALVLAQVRKWLDSLKFKDAFECMRKLRINLNLIYDHNPKVFLESVQTFLRQIDSVNHINLFLTELKEEDTTKTMYPSPAVTAAQSAPGGSGKKVDIVCDALRSTMETMDPNKYCLSILTSHVKKSVPELEIALQKVHELRVNPPSAADAVSAEEALKYLLFLVNVNELYEHSLGTYDFDLVLMVAEKSQKDPKEYLPFLNTLKKMEPNYQRYTIDKHLKRYKKALHHLSKCGEEHFTECLNLVKDQRLYSEALRLYPSDSPQYKALSCAYAEYLVEQQQAEQAGLLLWRCGETPRALQAFVSCSSWRHALCVAAQIPLPPDQLALLARDLADKLIELRRYTEAAVLLEQYAKDCEEAISALITGAAWEEALRLVYLYNRQDIIETNLKPALLEAHSNQTSFLEAQRTLFVRHKTRLAVVRELKEKAKLELLEEDAPDCPDSDLFSESSSVMTGTNTNSKYSHSNSRISARSSKNRRKAERKKHSLKEGSPLEDVALLHALTEIIHTVDKMRDEVHSLLKALVLFGFDSQAGKLQQHYGEALQLMEAAIPEIWQGDQAQTHTPITGPNSTANSIMASYQQQRPPSVIQQDAEIFIPPKMKNDIKWKLSILNFASSVPWVKAAMVKETGYYDLLGVKPNASTEELKKAYRKLALKYHPDKNPTEGEKFKQISQAYEVLSDTRKREVYDRGGEKAIKEGGTGGNCGFSSPMDIFDMFFGGGGRMHRERRGKNVVHQLTVSLEDLYNGATRKLCIQKNVICDRCEGRGGRKGVLEVCLCCQGTGVQVQFHQIMGSVVQQVSSVCVACQGQGQRISYRDKCKACGARKLLRQKKTLEVHIDKGMKDGQKIVFHGEGDQEPGLEPGDIIIVLDLRVHPIYTRQEEDLVMNMELQLVESLCGFQKPIQTLDNRTLLITSHPGEVIKPGTRKYVLNEGMPLHRRPFEKGRLIILFTVVFPEENFLPLNKLKELECYLPGRMESEDAESMDDDLYIYADLEDCDLSQERHHFDEMEDEEFSSRGGIQCRTS</sequence>
<accession>A0A9D3PJT5</accession>
<dbReference type="InterPro" id="IPR002939">
    <property type="entry name" value="DnaJ_C"/>
</dbReference>
<keyword evidence="4" id="KW-0963">Cytoplasm</keyword>
<dbReference type="Pfam" id="PF00684">
    <property type="entry name" value="DnaJ_CXXCXGXG"/>
    <property type="match status" value="1"/>
</dbReference>
<dbReference type="FunFam" id="2.60.260.20:FF:000003">
    <property type="entry name" value="DnaJ subfamily A member 2"/>
    <property type="match status" value="1"/>
</dbReference>
<dbReference type="InterPro" id="IPR018253">
    <property type="entry name" value="DnaJ_domain_CS"/>
</dbReference>
<evidence type="ECO:0000256" key="1">
    <source>
        <dbReference type="ARBA" id="ARBA00004496"/>
    </source>
</evidence>
<dbReference type="GO" id="GO:0033588">
    <property type="term" value="C:elongator holoenzyme complex"/>
    <property type="evidence" value="ECO:0007669"/>
    <property type="project" value="InterPro"/>
</dbReference>
<dbReference type="InterPro" id="IPR001623">
    <property type="entry name" value="DnaJ_domain"/>
</dbReference>
<comment type="caution">
    <text evidence="16">The sequence shown here is derived from an EMBL/GenBank/DDBJ whole genome shotgun (WGS) entry which is preliminary data.</text>
</comment>
<dbReference type="EMBL" id="JAFDVH010000017">
    <property type="protein sequence ID" value="KAG7461924.1"/>
    <property type="molecule type" value="Genomic_DNA"/>
</dbReference>
<dbReference type="InterPro" id="IPR008971">
    <property type="entry name" value="HSP40/DnaJ_pept-bd"/>
</dbReference>
<dbReference type="GO" id="GO:0031072">
    <property type="term" value="F:heat shock protein binding"/>
    <property type="evidence" value="ECO:0007669"/>
    <property type="project" value="InterPro"/>
</dbReference>
<dbReference type="PRINTS" id="PR00625">
    <property type="entry name" value="JDOMAIN"/>
</dbReference>
<dbReference type="PROSITE" id="PS50076">
    <property type="entry name" value="DNAJ_2"/>
    <property type="match status" value="1"/>
</dbReference>
<keyword evidence="17" id="KW-1185">Reference proteome</keyword>
<dbReference type="Gene3D" id="2.130.10.10">
    <property type="entry name" value="YVTN repeat-like/Quinoprotein amine dehydrogenase"/>
    <property type="match status" value="1"/>
</dbReference>
<evidence type="ECO:0000259" key="15">
    <source>
        <dbReference type="PROSITE" id="PS51188"/>
    </source>
</evidence>
<keyword evidence="7" id="KW-0677">Repeat</keyword>
<keyword evidence="5" id="KW-0819">tRNA processing</keyword>
<evidence type="ECO:0000256" key="2">
    <source>
        <dbReference type="ARBA" id="ARBA00005043"/>
    </source>
</evidence>
<dbReference type="Pfam" id="PF01556">
    <property type="entry name" value="DnaJ_C"/>
    <property type="match status" value="1"/>
</dbReference>
<name>A0A9D3PJT5_MEGAT</name>
<dbReference type="InterPro" id="IPR001305">
    <property type="entry name" value="HSP_DnaJ_Cys-rich_dom"/>
</dbReference>
<feature type="region of interest" description="Disordered" evidence="13">
    <location>
        <begin position="1150"/>
        <end position="1198"/>
    </location>
</feature>
<dbReference type="GO" id="GO:0009408">
    <property type="term" value="P:response to heat"/>
    <property type="evidence" value="ECO:0007669"/>
    <property type="project" value="InterPro"/>
</dbReference>
<dbReference type="Pfam" id="PF23936">
    <property type="entry name" value="HB_ELP1"/>
    <property type="match status" value="1"/>
</dbReference>
<feature type="zinc finger region" description="CR-type" evidence="12">
    <location>
        <begin position="1455"/>
        <end position="1539"/>
    </location>
</feature>
<evidence type="ECO:0000256" key="12">
    <source>
        <dbReference type="PROSITE-ProRule" id="PRU00546"/>
    </source>
</evidence>
<keyword evidence="6 12" id="KW-0479">Metal-binding</keyword>
<evidence type="ECO:0000313" key="16">
    <source>
        <dbReference type="EMBL" id="KAG7461924.1"/>
    </source>
</evidence>
<feature type="domain" description="J" evidence="14">
    <location>
        <begin position="1338"/>
        <end position="1400"/>
    </location>
</feature>
<evidence type="ECO:0000256" key="13">
    <source>
        <dbReference type="SAM" id="MobiDB-lite"/>
    </source>
</evidence>
<evidence type="ECO:0000256" key="8">
    <source>
        <dbReference type="ARBA" id="ARBA00022771"/>
    </source>
</evidence>
<dbReference type="Pfam" id="PF04762">
    <property type="entry name" value="Beta-prop_ELP1_1st"/>
    <property type="match status" value="1"/>
</dbReference>
<dbReference type="GO" id="GO:0005829">
    <property type="term" value="C:cytosol"/>
    <property type="evidence" value="ECO:0007669"/>
    <property type="project" value="TreeGrafter"/>
</dbReference>
<dbReference type="Gene3D" id="1.10.287.110">
    <property type="entry name" value="DnaJ domain"/>
    <property type="match status" value="1"/>
</dbReference>
<feature type="compositionally biased region" description="Basic residues" evidence="13">
    <location>
        <begin position="1183"/>
        <end position="1195"/>
    </location>
</feature>
<dbReference type="SMART" id="SM00271">
    <property type="entry name" value="DnaJ"/>
    <property type="match status" value="1"/>
</dbReference>
<evidence type="ECO:0000256" key="5">
    <source>
        <dbReference type="ARBA" id="ARBA00022694"/>
    </source>
</evidence>
<dbReference type="InterPro" id="IPR056169">
    <property type="entry name" value="HB_ELP1"/>
</dbReference>
<dbReference type="Pfam" id="PF23797">
    <property type="entry name" value="Beta-prop_ELP1_2nd"/>
    <property type="match status" value="1"/>
</dbReference>
<evidence type="ECO:0000256" key="3">
    <source>
        <dbReference type="ARBA" id="ARBA00006086"/>
    </source>
</evidence>
<evidence type="ECO:0000256" key="7">
    <source>
        <dbReference type="ARBA" id="ARBA00022737"/>
    </source>
</evidence>
<evidence type="ECO:0000256" key="6">
    <source>
        <dbReference type="ARBA" id="ARBA00022723"/>
    </source>
</evidence>
<dbReference type="InterPro" id="IPR012724">
    <property type="entry name" value="DnaJ"/>
</dbReference>
<feature type="compositionally biased region" description="Polar residues" evidence="13">
    <location>
        <begin position="1155"/>
        <end position="1173"/>
    </location>
</feature>
<comment type="similarity">
    <text evidence="3">Belongs to the ELP1/IKA1 family.</text>
</comment>
<evidence type="ECO:0000313" key="17">
    <source>
        <dbReference type="Proteomes" id="UP001046870"/>
    </source>
</evidence>
<dbReference type="GO" id="GO:0051082">
    <property type="term" value="F:unfolded protein binding"/>
    <property type="evidence" value="ECO:0007669"/>
    <property type="project" value="InterPro"/>
</dbReference>
<dbReference type="InterPro" id="IPR056166">
    <property type="entry name" value="TPR_ELP1"/>
</dbReference>
<dbReference type="GO" id="GO:0000049">
    <property type="term" value="F:tRNA binding"/>
    <property type="evidence" value="ECO:0007669"/>
    <property type="project" value="TreeGrafter"/>
</dbReference>
<dbReference type="CDD" id="cd10747">
    <property type="entry name" value="DnaJ_C"/>
    <property type="match status" value="1"/>
</dbReference>
<dbReference type="Pfam" id="PF23878">
    <property type="entry name" value="TPR_ELP1"/>
    <property type="match status" value="1"/>
</dbReference>
<dbReference type="GO" id="GO:0005524">
    <property type="term" value="F:ATP binding"/>
    <property type="evidence" value="ECO:0007669"/>
    <property type="project" value="InterPro"/>
</dbReference>
<dbReference type="SUPFAM" id="SSF69322">
    <property type="entry name" value="Tricorn protease domain 2"/>
    <property type="match status" value="1"/>
</dbReference>
<dbReference type="InterPro" id="IPR056164">
    <property type="entry name" value="Beta-prop_ELP1_1st"/>
</dbReference>
<dbReference type="InterPro" id="IPR006849">
    <property type="entry name" value="Elp1"/>
</dbReference>
<dbReference type="Gene3D" id="2.60.260.20">
    <property type="entry name" value="Urease metallochaperone UreE, N-terminal domain"/>
    <property type="match status" value="2"/>
</dbReference>
<dbReference type="PROSITE" id="PS00636">
    <property type="entry name" value="DNAJ_1"/>
    <property type="match status" value="1"/>
</dbReference>
<evidence type="ECO:0000256" key="9">
    <source>
        <dbReference type="ARBA" id="ARBA00022833"/>
    </source>
</evidence>
<gene>
    <name evidence="16" type="ORF">MATL_G00196230</name>
</gene>
<comment type="pathway">
    <text evidence="2">tRNA modification; 5-methoxycarbonylmethyl-2-thiouridine-tRNA biosynthesis.</text>
</comment>
<dbReference type="FunFam" id="2.10.230.10:FF:000001">
    <property type="entry name" value="DnaJ subfamily A member 2"/>
    <property type="match status" value="1"/>
</dbReference>
<protein>
    <recommendedName>
        <fullName evidence="10">Elongator complex protein 1</fullName>
    </recommendedName>
    <alternativeName>
        <fullName evidence="11">IkappaB kinase complex-associated protein</fullName>
    </alternativeName>
</protein>